<comment type="caution">
    <text evidence="9">The sequence shown here is derived from an EMBL/GenBank/DDBJ whole genome shotgun (WGS) entry which is preliminary data.</text>
</comment>
<evidence type="ECO:0000256" key="5">
    <source>
        <dbReference type="ARBA" id="ARBA00025933"/>
    </source>
</evidence>
<sequence>MKLLTAFRLASTGLSVQRTRLNVTAMNLANAHVTRTLEGGPYRAKNLIVQAAPLTPELADKLGELADKLETPKVIALVDDQSPFKEVYDPAHPDADERGIVRYPNVDVLTEMVDLLAASRAYEANLSVVTVTKNLALKTLEILK</sequence>
<reference evidence="9" key="1">
    <citation type="journal article" date="2020" name="mSystems">
        <title>Genome- and Community-Level Interaction Insights into Carbon Utilization and Element Cycling Functions of Hydrothermarchaeota in Hydrothermal Sediment.</title>
        <authorList>
            <person name="Zhou Z."/>
            <person name="Liu Y."/>
            <person name="Xu W."/>
            <person name="Pan J."/>
            <person name="Luo Z.H."/>
            <person name="Li M."/>
        </authorList>
    </citation>
    <scope>NUCLEOTIDE SEQUENCE [LARGE SCALE GENOMIC DNA]</scope>
    <source>
        <strain evidence="9">HyVt-533</strain>
    </source>
</reference>
<feature type="domain" description="Flagellar basal-body/hook protein C-terminal" evidence="8">
    <location>
        <begin position="99"/>
        <end position="140"/>
    </location>
</feature>
<evidence type="ECO:0000259" key="8">
    <source>
        <dbReference type="Pfam" id="PF06429"/>
    </source>
</evidence>
<keyword evidence="9" id="KW-0966">Cell projection</keyword>
<dbReference type="Proteomes" id="UP000886101">
    <property type="component" value="Unassembled WGS sequence"/>
</dbReference>
<dbReference type="PANTHER" id="PTHR30435:SF2">
    <property type="entry name" value="FLAGELLAR BASAL-BODY ROD PROTEIN FLGC"/>
    <property type="match status" value="1"/>
</dbReference>
<evidence type="ECO:0000256" key="4">
    <source>
        <dbReference type="ARBA" id="ARBA00023143"/>
    </source>
</evidence>
<feature type="domain" description="Flagellar basal body rod protein N-terminal" evidence="7">
    <location>
        <begin position="8"/>
        <end position="34"/>
    </location>
</feature>
<proteinExistence type="inferred from homology"/>
<dbReference type="InterPro" id="IPR010930">
    <property type="entry name" value="Flg_bb/hook_C_dom"/>
</dbReference>
<evidence type="ECO:0000256" key="1">
    <source>
        <dbReference type="ARBA" id="ARBA00004117"/>
    </source>
</evidence>
<keyword evidence="9" id="KW-0969">Cilium</keyword>
<evidence type="ECO:0000256" key="3">
    <source>
        <dbReference type="ARBA" id="ARBA00017941"/>
    </source>
</evidence>
<comment type="subcellular location">
    <subcellularLocation>
        <location evidence="1 6">Bacterial flagellum basal body</location>
    </subcellularLocation>
</comment>
<protein>
    <recommendedName>
        <fullName evidence="3 6">Flagellar basal-body rod protein FlgC</fullName>
    </recommendedName>
</protein>
<keyword evidence="4 6" id="KW-0975">Bacterial flagellum</keyword>
<comment type="subunit">
    <text evidence="5 6">The basal body constitutes a major portion of the flagellar organelle and consists of four rings (L,P,S, and M) mounted on a central rod. The rod consists of about 26 subunits of FlgG in the distal portion, and FlgB, FlgC and FlgF are thought to build up the proximal portion of the rod with about 6 subunits each.</text>
</comment>
<evidence type="ECO:0000256" key="6">
    <source>
        <dbReference type="RuleBase" id="RU362062"/>
    </source>
</evidence>
<name>A0A7V5P1A9_9BACT</name>
<dbReference type="InterPro" id="IPR001444">
    <property type="entry name" value="Flag_bb_rod_N"/>
</dbReference>
<dbReference type="PANTHER" id="PTHR30435">
    <property type="entry name" value="FLAGELLAR PROTEIN"/>
    <property type="match status" value="1"/>
</dbReference>
<evidence type="ECO:0000259" key="7">
    <source>
        <dbReference type="Pfam" id="PF00460"/>
    </source>
</evidence>
<dbReference type="EMBL" id="DROK01000272">
    <property type="protein sequence ID" value="HHI98013.1"/>
    <property type="molecule type" value="Genomic_DNA"/>
</dbReference>
<accession>A0A7V5P1A9</accession>
<evidence type="ECO:0000256" key="2">
    <source>
        <dbReference type="ARBA" id="ARBA00009677"/>
    </source>
</evidence>
<keyword evidence="9" id="KW-0282">Flagellum</keyword>
<organism evidence="9">
    <name type="scientific">Thermodesulfatator atlanticus</name>
    <dbReference type="NCBI Taxonomy" id="501497"/>
    <lineage>
        <taxon>Bacteria</taxon>
        <taxon>Pseudomonadati</taxon>
        <taxon>Thermodesulfobacteriota</taxon>
        <taxon>Thermodesulfobacteria</taxon>
        <taxon>Thermodesulfobacteriales</taxon>
        <taxon>Thermodesulfatatoraceae</taxon>
        <taxon>Thermodesulfatator</taxon>
    </lineage>
</organism>
<dbReference type="GO" id="GO:0030694">
    <property type="term" value="C:bacterial-type flagellum basal body, rod"/>
    <property type="evidence" value="ECO:0007669"/>
    <property type="project" value="UniProtKB-UniRule"/>
</dbReference>
<evidence type="ECO:0000313" key="9">
    <source>
        <dbReference type="EMBL" id="HHI98013.1"/>
    </source>
</evidence>
<comment type="similarity">
    <text evidence="2">Belongs to the flagella basal body rod proteins family.</text>
</comment>
<dbReference type="Pfam" id="PF06429">
    <property type="entry name" value="Flg_bbr_C"/>
    <property type="match status" value="1"/>
</dbReference>
<dbReference type="InterPro" id="IPR006299">
    <property type="entry name" value="FlgC"/>
</dbReference>
<dbReference type="Pfam" id="PF00460">
    <property type="entry name" value="Flg_bb_rod"/>
    <property type="match status" value="1"/>
</dbReference>
<dbReference type="AlphaFoldDB" id="A0A7V5P1A9"/>
<dbReference type="GO" id="GO:0071978">
    <property type="term" value="P:bacterial-type flagellum-dependent swarming motility"/>
    <property type="evidence" value="ECO:0007669"/>
    <property type="project" value="TreeGrafter"/>
</dbReference>
<dbReference type="NCBIfam" id="TIGR01395">
    <property type="entry name" value="FlgC"/>
    <property type="match status" value="1"/>
</dbReference>
<gene>
    <name evidence="9" type="primary">flgC</name>
    <name evidence="9" type="ORF">ENJ96_09210</name>
</gene>